<feature type="transmembrane region" description="Helical" evidence="1">
    <location>
        <begin position="12"/>
        <end position="36"/>
    </location>
</feature>
<dbReference type="Proteomes" id="UP000799437">
    <property type="component" value="Unassembled WGS sequence"/>
</dbReference>
<evidence type="ECO:0000313" key="3">
    <source>
        <dbReference type="Proteomes" id="UP000799437"/>
    </source>
</evidence>
<accession>A0A6A6W2Y8</accession>
<dbReference type="AlphaFoldDB" id="A0A6A6W2Y8"/>
<evidence type="ECO:0000256" key="1">
    <source>
        <dbReference type="SAM" id="Phobius"/>
    </source>
</evidence>
<keyword evidence="1" id="KW-1133">Transmembrane helix</keyword>
<name>A0A6A6W2Y8_9PEZI</name>
<dbReference type="GeneID" id="54486098"/>
<protein>
    <submittedName>
        <fullName evidence="2">Uncharacterized protein</fullName>
    </submittedName>
</protein>
<gene>
    <name evidence="2" type="ORF">EJ05DRAFT_48130</name>
</gene>
<dbReference type="RefSeq" id="XP_033599376.1">
    <property type="nucleotide sequence ID" value="XM_033745044.1"/>
</dbReference>
<proteinExistence type="predicted"/>
<keyword evidence="1" id="KW-0472">Membrane</keyword>
<sequence length="115" mass="12922">MRCGVAGVIQGAIRCVIGLLVCYAICVHLLGFYVVLFGADAGREQAERLEGGWRDRYMVRDARCTLRDGHDGHDGLDDLGRGAWRVRAWVSERVGLWRRVYCDPEGHGMVRLGIY</sequence>
<dbReference type="EMBL" id="ML996574">
    <property type="protein sequence ID" value="KAF2756925.1"/>
    <property type="molecule type" value="Genomic_DNA"/>
</dbReference>
<keyword evidence="1" id="KW-0812">Transmembrane</keyword>
<evidence type="ECO:0000313" key="2">
    <source>
        <dbReference type="EMBL" id="KAF2756925.1"/>
    </source>
</evidence>
<reference evidence="2" key="1">
    <citation type="journal article" date="2020" name="Stud. Mycol.">
        <title>101 Dothideomycetes genomes: a test case for predicting lifestyles and emergence of pathogens.</title>
        <authorList>
            <person name="Haridas S."/>
            <person name="Albert R."/>
            <person name="Binder M."/>
            <person name="Bloem J."/>
            <person name="Labutti K."/>
            <person name="Salamov A."/>
            <person name="Andreopoulos B."/>
            <person name="Baker S."/>
            <person name="Barry K."/>
            <person name="Bills G."/>
            <person name="Bluhm B."/>
            <person name="Cannon C."/>
            <person name="Castanera R."/>
            <person name="Culley D."/>
            <person name="Daum C."/>
            <person name="Ezra D."/>
            <person name="Gonzalez J."/>
            <person name="Henrissat B."/>
            <person name="Kuo A."/>
            <person name="Liang C."/>
            <person name="Lipzen A."/>
            <person name="Lutzoni F."/>
            <person name="Magnuson J."/>
            <person name="Mondo S."/>
            <person name="Nolan M."/>
            <person name="Ohm R."/>
            <person name="Pangilinan J."/>
            <person name="Park H.-J."/>
            <person name="Ramirez L."/>
            <person name="Alfaro M."/>
            <person name="Sun H."/>
            <person name="Tritt A."/>
            <person name="Yoshinaga Y."/>
            <person name="Zwiers L.-H."/>
            <person name="Turgeon B."/>
            <person name="Goodwin S."/>
            <person name="Spatafora J."/>
            <person name="Crous P."/>
            <person name="Grigoriev I."/>
        </authorList>
    </citation>
    <scope>NUCLEOTIDE SEQUENCE</scope>
    <source>
        <strain evidence="2">CBS 121739</strain>
    </source>
</reference>
<organism evidence="2 3">
    <name type="scientific">Pseudovirgaria hyperparasitica</name>
    <dbReference type="NCBI Taxonomy" id="470096"/>
    <lineage>
        <taxon>Eukaryota</taxon>
        <taxon>Fungi</taxon>
        <taxon>Dikarya</taxon>
        <taxon>Ascomycota</taxon>
        <taxon>Pezizomycotina</taxon>
        <taxon>Dothideomycetes</taxon>
        <taxon>Dothideomycetes incertae sedis</taxon>
        <taxon>Acrospermales</taxon>
        <taxon>Acrospermaceae</taxon>
        <taxon>Pseudovirgaria</taxon>
    </lineage>
</organism>
<keyword evidence="3" id="KW-1185">Reference proteome</keyword>